<sequence length="254" mass="26664">MNADIPSSVTVVTGASGGIGRSLALALARRGEAVVLIARRKSLLDEAVDEITKAGGRALAIACDVTDREALRAAVAETEQYFGPIGRVIANAGGGKRAAGSTLNAEAIEATMRLNYMGTVHIVEAVLPYMLARGQGHLVFVSSLAALLGLPGAAGYSAAKAAVARLAESLQIDLAPQGIDVTLLYPGFVDKGNKKKRKPLSMSLSRMTDLTVRAILARRRCYIYPLSLRLALGLVRCLPAGLRIALLGRFAKKS</sequence>
<dbReference type="Gene3D" id="3.40.50.720">
    <property type="entry name" value="NAD(P)-binding Rossmann-like Domain"/>
    <property type="match status" value="1"/>
</dbReference>
<accession>A0A5J6MH95</accession>
<dbReference type="PROSITE" id="PS00061">
    <property type="entry name" value="ADH_SHORT"/>
    <property type="match status" value="1"/>
</dbReference>
<dbReference type="Proteomes" id="UP000326202">
    <property type="component" value="Chromosome"/>
</dbReference>
<evidence type="ECO:0000256" key="1">
    <source>
        <dbReference type="ARBA" id="ARBA00006484"/>
    </source>
</evidence>
<protein>
    <submittedName>
        <fullName evidence="4">Oxidoreductase</fullName>
    </submittedName>
</protein>
<dbReference type="KEGG" id="htq:FRZ44_21830"/>
<evidence type="ECO:0000256" key="2">
    <source>
        <dbReference type="ARBA" id="ARBA00023002"/>
    </source>
</evidence>
<dbReference type="InterPro" id="IPR036291">
    <property type="entry name" value="NAD(P)-bd_dom_sf"/>
</dbReference>
<evidence type="ECO:0000313" key="5">
    <source>
        <dbReference type="Proteomes" id="UP000326202"/>
    </source>
</evidence>
<dbReference type="SMART" id="SM00822">
    <property type="entry name" value="PKS_KR"/>
    <property type="match status" value="1"/>
</dbReference>
<dbReference type="PANTHER" id="PTHR44196:SF1">
    <property type="entry name" value="DEHYDROGENASE_REDUCTASE SDR FAMILY MEMBER 7B"/>
    <property type="match status" value="1"/>
</dbReference>
<gene>
    <name evidence="4" type="ORF">FRZ44_21830</name>
</gene>
<dbReference type="OrthoDB" id="335726at2"/>
<name>A0A5J6MH95_9PROT</name>
<keyword evidence="2" id="KW-0560">Oxidoreductase</keyword>
<dbReference type="EMBL" id="CP042906">
    <property type="protein sequence ID" value="QEX16888.1"/>
    <property type="molecule type" value="Genomic_DNA"/>
</dbReference>
<dbReference type="GO" id="GO:0016020">
    <property type="term" value="C:membrane"/>
    <property type="evidence" value="ECO:0007669"/>
    <property type="project" value="TreeGrafter"/>
</dbReference>
<feature type="domain" description="Ketoreductase" evidence="3">
    <location>
        <begin position="8"/>
        <end position="182"/>
    </location>
</feature>
<dbReference type="InterPro" id="IPR020904">
    <property type="entry name" value="Sc_DH/Rdtase_CS"/>
</dbReference>
<dbReference type="AlphaFoldDB" id="A0A5J6MH95"/>
<dbReference type="RefSeq" id="WP_151177189.1">
    <property type="nucleotide sequence ID" value="NZ_CP042906.1"/>
</dbReference>
<comment type="similarity">
    <text evidence="1">Belongs to the short-chain dehydrogenases/reductases (SDR) family.</text>
</comment>
<reference evidence="4 5" key="1">
    <citation type="submission" date="2019-08" db="EMBL/GenBank/DDBJ databases">
        <title>Hyperibacter terrae gen. nov., sp. nov. and Hyperibacter viscosus sp. nov., two new members in the family Rhodospirillaceae isolated from the rhizosphere of Hypericum perforatum.</title>
        <authorList>
            <person name="Noviana Z."/>
        </authorList>
    </citation>
    <scope>NUCLEOTIDE SEQUENCE [LARGE SCALE GENOMIC DNA]</scope>
    <source>
        <strain evidence="4 5">R5913</strain>
    </source>
</reference>
<dbReference type="SUPFAM" id="SSF51735">
    <property type="entry name" value="NAD(P)-binding Rossmann-fold domains"/>
    <property type="match status" value="1"/>
</dbReference>
<dbReference type="PRINTS" id="PR00081">
    <property type="entry name" value="GDHRDH"/>
</dbReference>
<dbReference type="InterPro" id="IPR002347">
    <property type="entry name" value="SDR_fam"/>
</dbReference>
<evidence type="ECO:0000313" key="4">
    <source>
        <dbReference type="EMBL" id="QEX16888.1"/>
    </source>
</evidence>
<dbReference type="GO" id="GO:0016491">
    <property type="term" value="F:oxidoreductase activity"/>
    <property type="evidence" value="ECO:0007669"/>
    <property type="project" value="UniProtKB-KW"/>
</dbReference>
<dbReference type="PANTHER" id="PTHR44196">
    <property type="entry name" value="DEHYDROGENASE/REDUCTASE SDR FAMILY MEMBER 7B"/>
    <property type="match status" value="1"/>
</dbReference>
<proteinExistence type="inferred from homology"/>
<dbReference type="Pfam" id="PF00106">
    <property type="entry name" value="adh_short"/>
    <property type="match status" value="1"/>
</dbReference>
<organism evidence="4 5">
    <name type="scientific">Hypericibacter terrae</name>
    <dbReference type="NCBI Taxonomy" id="2602015"/>
    <lineage>
        <taxon>Bacteria</taxon>
        <taxon>Pseudomonadati</taxon>
        <taxon>Pseudomonadota</taxon>
        <taxon>Alphaproteobacteria</taxon>
        <taxon>Rhodospirillales</taxon>
        <taxon>Dongiaceae</taxon>
        <taxon>Hypericibacter</taxon>
    </lineage>
</organism>
<dbReference type="InterPro" id="IPR057326">
    <property type="entry name" value="KR_dom"/>
</dbReference>
<evidence type="ECO:0000259" key="3">
    <source>
        <dbReference type="SMART" id="SM00822"/>
    </source>
</evidence>
<keyword evidence="5" id="KW-1185">Reference proteome</keyword>